<dbReference type="Proteomes" id="UP000011513">
    <property type="component" value="Unassembled WGS sequence"/>
</dbReference>
<dbReference type="EMBL" id="AOIV01000041">
    <property type="protein sequence ID" value="ELZ27034.1"/>
    <property type="molecule type" value="Genomic_DNA"/>
</dbReference>
<proteinExistence type="predicted"/>
<organism evidence="1 2">
    <name type="scientific">Halogeometricum pallidum JCM 14848</name>
    <dbReference type="NCBI Taxonomy" id="1227487"/>
    <lineage>
        <taxon>Archaea</taxon>
        <taxon>Methanobacteriati</taxon>
        <taxon>Methanobacteriota</taxon>
        <taxon>Stenosarchaea group</taxon>
        <taxon>Halobacteria</taxon>
        <taxon>Halobacteriales</taxon>
        <taxon>Haloferacaceae</taxon>
        <taxon>Halogeometricum</taxon>
    </lineage>
</organism>
<dbReference type="AlphaFoldDB" id="M0CYU0"/>
<evidence type="ECO:0000313" key="1">
    <source>
        <dbReference type="EMBL" id="ELZ27034.1"/>
    </source>
</evidence>
<accession>M0CYU0</accession>
<protein>
    <submittedName>
        <fullName evidence="1">Uncharacterized protein</fullName>
    </submittedName>
</protein>
<dbReference type="InParanoid" id="M0CYU0"/>
<name>M0CYU0_HALPD</name>
<reference evidence="1 2" key="1">
    <citation type="journal article" date="2014" name="PLoS Genet.">
        <title>Phylogenetically driven sequencing of extremely halophilic archaea reveals strategies for static and dynamic osmo-response.</title>
        <authorList>
            <person name="Becker E.A."/>
            <person name="Seitzer P.M."/>
            <person name="Tritt A."/>
            <person name="Larsen D."/>
            <person name="Krusor M."/>
            <person name="Yao A.I."/>
            <person name="Wu D."/>
            <person name="Madern D."/>
            <person name="Eisen J.A."/>
            <person name="Darling A.E."/>
            <person name="Facciotti M.T."/>
        </authorList>
    </citation>
    <scope>NUCLEOTIDE SEQUENCE [LARGE SCALE GENOMIC DNA]</scope>
    <source>
        <strain evidence="1 2">JCM 14848</strain>
    </source>
</reference>
<evidence type="ECO:0000313" key="2">
    <source>
        <dbReference type="Proteomes" id="UP000011513"/>
    </source>
</evidence>
<keyword evidence="2" id="KW-1185">Reference proteome</keyword>
<sequence length="142" mass="15409">MHAHRLGDPLVGERLASVEDTGSILWNPIHLGIEVAEVWMDGVGVSTQILEFYANQITFDGTNRRPRDLAVVCPGGELDTGSDSDRGVDRLKGKFANCPAVLLVGILRNVLLFATTGIELVEELVRVEIKVTVLTSCTEIPV</sequence>
<gene>
    <name evidence="1" type="ORF">C474_16829</name>
</gene>
<comment type="caution">
    <text evidence="1">The sequence shown here is derived from an EMBL/GenBank/DDBJ whole genome shotgun (WGS) entry which is preliminary data.</text>
</comment>